<evidence type="ECO:0000313" key="1">
    <source>
        <dbReference type="EMBL" id="GAW26604.1"/>
    </source>
</evidence>
<accession>A0A1S8A915</accession>
<evidence type="ECO:0000313" key="2">
    <source>
        <dbReference type="Proteomes" id="UP000054516"/>
    </source>
</evidence>
<name>A0A1S8A915_ROSNE</name>
<sequence length="99" mass="10799">MIRKRGPDLSRYHSPLPSASARISAIVVAETENVVLGLGICPTPPPFFCENLGENQVWRTQSDATTRPPTASLEPWGCEGHAIVRSPTAGHELFLLHLQ</sequence>
<gene>
    <name evidence="1" type="ORF">SAMD00023353_3900760</name>
</gene>
<keyword evidence="2" id="KW-1185">Reference proteome</keyword>
<dbReference type="AlphaFoldDB" id="A0A1S8A915"/>
<dbReference type="EMBL" id="DF977484">
    <property type="protein sequence ID" value="GAW26604.1"/>
    <property type="molecule type" value="Genomic_DNA"/>
</dbReference>
<organism evidence="1">
    <name type="scientific">Rosellinia necatrix</name>
    <name type="common">White root-rot fungus</name>
    <dbReference type="NCBI Taxonomy" id="77044"/>
    <lineage>
        <taxon>Eukaryota</taxon>
        <taxon>Fungi</taxon>
        <taxon>Dikarya</taxon>
        <taxon>Ascomycota</taxon>
        <taxon>Pezizomycotina</taxon>
        <taxon>Sordariomycetes</taxon>
        <taxon>Xylariomycetidae</taxon>
        <taxon>Xylariales</taxon>
        <taxon>Xylariaceae</taxon>
        <taxon>Rosellinia</taxon>
    </lineage>
</organism>
<proteinExistence type="predicted"/>
<protein>
    <submittedName>
        <fullName evidence="1">Uncharacterized protein</fullName>
    </submittedName>
</protein>
<reference evidence="1" key="1">
    <citation type="submission" date="2016-03" db="EMBL/GenBank/DDBJ databases">
        <title>Draft genome sequence of Rosellinia necatrix.</title>
        <authorList>
            <person name="Kanematsu S."/>
        </authorList>
    </citation>
    <scope>NUCLEOTIDE SEQUENCE [LARGE SCALE GENOMIC DNA]</scope>
    <source>
        <strain evidence="1">W97</strain>
    </source>
</reference>
<dbReference type="Proteomes" id="UP000054516">
    <property type="component" value="Unassembled WGS sequence"/>
</dbReference>